<keyword evidence="2" id="KW-0547">Nucleotide-binding</keyword>
<keyword evidence="3" id="KW-0418">Kinase</keyword>
<dbReference type="InterPro" id="IPR023098">
    <property type="entry name" value="SerK/SbnI_C"/>
</dbReference>
<protein>
    <submittedName>
        <fullName evidence="6">Transcriptional regulator</fullName>
    </submittedName>
</protein>
<dbReference type="SMART" id="SM00470">
    <property type="entry name" value="ParB"/>
    <property type="match status" value="1"/>
</dbReference>
<dbReference type="SUPFAM" id="SSF110849">
    <property type="entry name" value="ParB/Sulfiredoxin"/>
    <property type="match status" value="1"/>
</dbReference>
<feature type="domain" description="ParB-like N-terminal" evidence="5">
    <location>
        <begin position="9"/>
        <end position="92"/>
    </location>
</feature>
<sequence>MYDVLANLKLVESSRICLHESHENKRLHKTRQIIEEEGILRHPPLAILMQNGQYLIIDGAHRTFALQALGCKHIPVQIVEHEDFHLDMWDHIVPVAAWLQSVEQDSVFRWETERLGETPVAEMKIGNKERFYLYPNENRQDDEWRMTLWRQLVDSYNYSHPVHRLPTGMLEWPETGAALIRFPPISLAELERIVSEGHVLPAGVTRFEIDGRLLNLCIPISLLKQEQIEQEQWERLVKKWRETLRLYSKPVYMCDA</sequence>
<dbReference type="KEGG" id="bfm:BP422_11075"/>
<dbReference type="InterPro" id="IPR036086">
    <property type="entry name" value="ParB/Sulfiredoxin_sf"/>
</dbReference>
<dbReference type="Pfam" id="PF02195">
    <property type="entry name" value="ParB_N"/>
    <property type="match status" value="1"/>
</dbReference>
<evidence type="ECO:0000256" key="1">
    <source>
        <dbReference type="ARBA" id="ARBA00022679"/>
    </source>
</evidence>
<accession>A0A220MGF0</accession>
<dbReference type="InterPro" id="IPR037953">
    <property type="entry name" value="SbnI-like_N"/>
</dbReference>
<evidence type="ECO:0000313" key="6">
    <source>
        <dbReference type="EMBL" id="ASJ54035.1"/>
    </source>
</evidence>
<reference evidence="6 7" key="1">
    <citation type="submission" date="2016-11" db="EMBL/GenBank/DDBJ databases">
        <authorList>
            <person name="Jaros S."/>
            <person name="Januszkiewicz K."/>
            <person name="Wedrychowicz H."/>
        </authorList>
    </citation>
    <scope>NUCLEOTIDE SEQUENCE [LARGE SCALE GENOMIC DNA]</scope>
    <source>
        <strain evidence="6 7">NF2</strain>
    </source>
</reference>
<dbReference type="CDD" id="cd16388">
    <property type="entry name" value="SbnI_like_N"/>
    <property type="match status" value="1"/>
</dbReference>
<name>A0A220MGF0_9BACL</name>
<dbReference type="Proteomes" id="UP000197781">
    <property type="component" value="Chromosome"/>
</dbReference>
<evidence type="ECO:0000313" key="7">
    <source>
        <dbReference type="Proteomes" id="UP000197781"/>
    </source>
</evidence>
<dbReference type="PIRSF" id="PIRSF032543">
    <property type="entry name" value="UCP032543_ParB-like"/>
    <property type="match status" value="1"/>
</dbReference>
<evidence type="ECO:0000256" key="3">
    <source>
        <dbReference type="ARBA" id="ARBA00022777"/>
    </source>
</evidence>
<dbReference type="InterPro" id="IPR016999">
    <property type="entry name" value="SbnI-like"/>
</dbReference>
<dbReference type="EMBL" id="CP018145">
    <property type="protein sequence ID" value="ASJ54035.1"/>
    <property type="molecule type" value="Genomic_DNA"/>
</dbReference>
<organism evidence="6 7">
    <name type="scientific">Brevibacillus formosus</name>
    <dbReference type="NCBI Taxonomy" id="54913"/>
    <lineage>
        <taxon>Bacteria</taxon>
        <taxon>Bacillati</taxon>
        <taxon>Bacillota</taxon>
        <taxon>Bacilli</taxon>
        <taxon>Bacillales</taxon>
        <taxon>Paenibacillaceae</taxon>
        <taxon>Brevibacillus</taxon>
    </lineage>
</organism>
<dbReference type="AlphaFoldDB" id="A0A220MGF0"/>
<dbReference type="Gene3D" id="3.30.1760.10">
    <property type="entry name" value="Conserved hypothetical protein from pyrococcus furiosus pfu- 392566-001, domain 2"/>
    <property type="match status" value="1"/>
</dbReference>
<dbReference type="GO" id="GO:0005524">
    <property type="term" value="F:ATP binding"/>
    <property type="evidence" value="ECO:0007669"/>
    <property type="project" value="UniProtKB-KW"/>
</dbReference>
<dbReference type="InterPro" id="IPR003115">
    <property type="entry name" value="ParB_N"/>
</dbReference>
<evidence type="ECO:0000256" key="2">
    <source>
        <dbReference type="ARBA" id="ARBA00022741"/>
    </source>
</evidence>
<proteinExistence type="predicted"/>
<gene>
    <name evidence="6" type="ORF">BP422_11075</name>
</gene>
<dbReference type="GO" id="GO:0016301">
    <property type="term" value="F:kinase activity"/>
    <property type="evidence" value="ECO:0007669"/>
    <property type="project" value="UniProtKB-KW"/>
</dbReference>
<evidence type="ECO:0000259" key="5">
    <source>
        <dbReference type="SMART" id="SM00470"/>
    </source>
</evidence>
<keyword evidence="4" id="KW-0067">ATP-binding</keyword>
<keyword evidence="1" id="KW-0808">Transferase</keyword>
<dbReference type="Gene3D" id="3.90.1530.10">
    <property type="entry name" value="Conserved hypothetical protein from pyrococcus furiosus pfu- 392566-001, ParB domain"/>
    <property type="match status" value="1"/>
</dbReference>
<evidence type="ECO:0000256" key="4">
    <source>
        <dbReference type="ARBA" id="ARBA00022840"/>
    </source>
</evidence>